<dbReference type="InterPro" id="IPR037058">
    <property type="entry name" value="Falgellar_hook_FlgE_sf"/>
</dbReference>
<dbReference type="RefSeq" id="WP_027312812.1">
    <property type="nucleotide sequence ID" value="NZ_JAUESS010000008.1"/>
</dbReference>
<dbReference type="Proteomes" id="UP001589628">
    <property type="component" value="Unassembled WGS sequence"/>
</dbReference>
<evidence type="ECO:0000313" key="10">
    <source>
        <dbReference type="EMBL" id="MFB9887660.1"/>
    </source>
</evidence>
<evidence type="ECO:0000259" key="9">
    <source>
        <dbReference type="Pfam" id="PF22692"/>
    </source>
</evidence>
<dbReference type="NCBIfam" id="TIGR03506">
    <property type="entry name" value="FlgEFG_subfam"/>
    <property type="match status" value="1"/>
</dbReference>
<feature type="domain" description="Flagellar hook protein FlgE/F/G-like D1" evidence="9">
    <location>
        <begin position="84"/>
        <end position="112"/>
    </location>
</feature>
<evidence type="ECO:0000259" key="8">
    <source>
        <dbReference type="Pfam" id="PF07559"/>
    </source>
</evidence>
<dbReference type="Pfam" id="PF07559">
    <property type="entry name" value="FlgE_D2"/>
    <property type="match status" value="1"/>
</dbReference>
<keyword evidence="4 5" id="KW-0975">Bacterial flagellum</keyword>
<sequence>MSFATAITGIKAASTDLDVRGNNIANVSTVGFKSSRVEFGDVYSSTLFGGGSSNVPGGGVSIMDIAQNHKGGTIEFTQNNLDLAIDGGGFFQLKNSSGAITYTRAGNFELVPDDPTQSNSATGTTSILKSKNGSAVQGRIYNDAGVLTGGEQDIIITSANKTSAPKSTTKTSLSLNIDSRLDPTKLKTPYNPADPTTYTYGTSTRFYDSLGNPQTLVYHYLEVVDPNPPSATNTLTYYQVKVHRLESNGSYTELPLGLRDTGGAGTTTSLVDQTTSDLVMAFNRSTGVLESVGLGNVAAGTVGVNPAFTPTAPTTGLVAVNNGAAPDIFIGNTDPTKAPTTTFPSTVATDSVMTLDVSDHTQYASSSIIKSTNQDGYPTGQLAGVKFESNGDLVASYTNGQSKRIAQIQLFSFDNPQGLLPVGDTSWVSTNDSGPPVGNPPGTGLNGSLKAAALEQSNVDLSEELVGLIIAQRNYQANSKTLETQNAVTQTILNIR</sequence>
<name>A0ABV5ZEF8_9GAMM</name>
<feature type="domain" description="Flagellar basal-body/hook protein C-terminal" evidence="7">
    <location>
        <begin position="453"/>
        <end position="495"/>
    </location>
</feature>
<evidence type="ECO:0000256" key="3">
    <source>
        <dbReference type="ARBA" id="ARBA00019015"/>
    </source>
</evidence>
<evidence type="ECO:0000256" key="4">
    <source>
        <dbReference type="ARBA" id="ARBA00023143"/>
    </source>
</evidence>
<dbReference type="Pfam" id="PF22692">
    <property type="entry name" value="LlgE_F_G_D1"/>
    <property type="match status" value="1"/>
</dbReference>
<dbReference type="InterPro" id="IPR010930">
    <property type="entry name" value="Flg_bb/hook_C_dom"/>
</dbReference>
<keyword evidence="10" id="KW-0282">Flagellum</keyword>
<organism evidence="10 11">
    <name type="scientific">Balneatrix alpica</name>
    <dbReference type="NCBI Taxonomy" id="75684"/>
    <lineage>
        <taxon>Bacteria</taxon>
        <taxon>Pseudomonadati</taxon>
        <taxon>Pseudomonadota</taxon>
        <taxon>Gammaproteobacteria</taxon>
        <taxon>Oceanospirillales</taxon>
        <taxon>Balneatrichaceae</taxon>
        <taxon>Balneatrix</taxon>
    </lineage>
</organism>
<accession>A0ABV5ZEF8</accession>
<dbReference type="Gene3D" id="2.60.98.20">
    <property type="entry name" value="Flagellar hook protein FlgE"/>
    <property type="match status" value="1"/>
</dbReference>
<dbReference type="InterPro" id="IPR037925">
    <property type="entry name" value="FlgE/F/G-like"/>
</dbReference>
<dbReference type="InterPro" id="IPR053967">
    <property type="entry name" value="LlgE_F_G-like_D1"/>
</dbReference>
<reference evidence="10 11" key="1">
    <citation type="submission" date="2024-09" db="EMBL/GenBank/DDBJ databases">
        <authorList>
            <person name="Sun Q."/>
            <person name="Mori K."/>
        </authorList>
    </citation>
    <scope>NUCLEOTIDE SEQUENCE [LARGE SCALE GENOMIC DNA]</scope>
    <source>
        <strain evidence="10 11">ATCC 51285</strain>
    </source>
</reference>
<comment type="similarity">
    <text evidence="2 5">Belongs to the flagella basal body rod proteins family.</text>
</comment>
<comment type="function">
    <text evidence="5">A flexible structure which links the flagellar filament to the drive apparatus in the basal body.</text>
</comment>
<protein>
    <recommendedName>
        <fullName evidence="3 5">Flagellar hook protein FlgE</fullName>
    </recommendedName>
</protein>
<feature type="domain" description="Flagellar basal body rod protein N-terminal" evidence="6">
    <location>
        <begin position="5"/>
        <end position="33"/>
    </location>
</feature>
<evidence type="ECO:0000256" key="1">
    <source>
        <dbReference type="ARBA" id="ARBA00004117"/>
    </source>
</evidence>
<keyword evidence="11" id="KW-1185">Reference proteome</keyword>
<dbReference type="PANTHER" id="PTHR30435:SF1">
    <property type="entry name" value="FLAGELLAR HOOK PROTEIN FLGE"/>
    <property type="match status" value="1"/>
</dbReference>
<dbReference type="PANTHER" id="PTHR30435">
    <property type="entry name" value="FLAGELLAR PROTEIN"/>
    <property type="match status" value="1"/>
</dbReference>
<proteinExistence type="inferred from homology"/>
<comment type="caution">
    <text evidence="10">The sequence shown here is derived from an EMBL/GenBank/DDBJ whole genome shotgun (WGS) entry which is preliminary data.</text>
</comment>
<dbReference type="EMBL" id="JBHLZN010000005">
    <property type="protein sequence ID" value="MFB9887660.1"/>
    <property type="molecule type" value="Genomic_DNA"/>
</dbReference>
<dbReference type="InterPro" id="IPR020013">
    <property type="entry name" value="Flagellar_FlgE/F/G"/>
</dbReference>
<evidence type="ECO:0000256" key="2">
    <source>
        <dbReference type="ARBA" id="ARBA00009677"/>
    </source>
</evidence>
<evidence type="ECO:0000259" key="6">
    <source>
        <dbReference type="Pfam" id="PF00460"/>
    </source>
</evidence>
<dbReference type="InterPro" id="IPR011491">
    <property type="entry name" value="FlgE_D2"/>
</dbReference>
<evidence type="ECO:0000259" key="7">
    <source>
        <dbReference type="Pfam" id="PF06429"/>
    </source>
</evidence>
<comment type="subcellular location">
    <subcellularLocation>
        <location evidence="1 5">Bacterial flagellum basal body</location>
    </subcellularLocation>
</comment>
<gene>
    <name evidence="10" type="ORF">ACFFLH_14660</name>
</gene>
<dbReference type="SUPFAM" id="SSF117143">
    <property type="entry name" value="Flagellar hook protein flgE"/>
    <property type="match status" value="1"/>
</dbReference>
<keyword evidence="10" id="KW-0969">Cilium</keyword>
<evidence type="ECO:0000256" key="5">
    <source>
        <dbReference type="RuleBase" id="RU362116"/>
    </source>
</evidence>
<dbReference type="Pfam" id="PF06429">
    <property type="entry name" value="Flg_bbr_C"/>
    <property type="match status" value="1"/>
</dbReference>
<keyword evidence="10" id="KW-0966">Cell projection</keyword>
<feature type="domain" description="Flagellar hook protein FlgE D2" evidence="8">
    <location>
        <begin position="176"/>
        <end position="377"/>
    </location>
</feature>
<dbReference type="Pfam" id="PF00460">
    <property type="entry name" value="Flg_bb_rod"/>
    <property type="match status" value="1"/>
</dbReference>
<dbReference type="InterPro" id="IPR001444">
    <property type="entry name" value="Flag_bb_rod_N"/>
</dbReference>
<evidence type="ECO:0000313" key="11">
    <source>
        <dbReference type="Proteomes" id="UP001589628"/>
    </source>
</evidence>